<organism evidence="6">
    <name type="scientific">hydrothermal vent metagenome</name>
    <dbReference type="NCBI Taxonomy" id="652676"/>
    <lineage>
        <taxon>unclassified sequences</taxon>
        <taxon>metagenomes</taxon>
        <taxon>ecological metagenomes</taxon>
    </lineage>
</organism>
<evidence type="ECO:0000256" key="3">
    <source>
        <dbReference type="ARBA" id="ARBA00015716"/>
    </source>
</evidence>
<dbReference type="EMBL" id="UOFK01000110">
    <property type="protein sequence ID" value="VAW77098.1"/>
    <property type="molecule type" value="Genomic_DNA"/>
</dbReference>
<dbReference type="GO" id="GO:0005840">
    <property type="term" value="C:ribosome"/>
    <property type="evidence" value="ECO:0007669"/>
    <property type="project" value="UniProtKB-KW"/>
</dbReference>
<name>A0A3B0Y8G4_9ZZZZ</name>
<evidence type="ECO:0000313" key="6">
    <source>
        <dbReference type="EMBL" id="VAW77098.1"/>
    </source>
</evidence>
<keyword evidence="4" id="KW-0690">Ribosome biogenesis</keyword>
<evidence type="ECO:0000256" key="4">
    <source>
        <dbReference type="ARBA" id="ARBA00022517"/>
    </source>
</evidence>
<keyword evidence="6" id="KW-0689">Ribosomal protein</keyword>
<dbReference type="GO" id="GO:0042254">
    <property type="term" value="P:ribosome biogenesis"/>
    <property type="evidence" value="ECO:0007669"/>
    <property type="project" value="UniProtKB-KW"/>
</dbReference>
<dbReference type="Pfam" id="PF02620">
    <property type="entry name" value="YceD"/>
    <property type="match status" value="1"/>
</dbReference>
<evidence type="ECO:0000256" key="5">
    <source>
        <dbReference type="ARBA" id="ARBA00031841"/>
    </source>
</evidence>
<accession>A0A3B0Y8G4</accession>
<proteinExistence type="inferred from homology"/>
<evidence type="ECO:0000256" key="2">
    <source>
        <dbReference type="ARBA" id="ARBA00010740"/>
    </source>
</evidence>
<gene>
    <name evidence="6" type="ORF">MNBD_GAMMA13-993</name>
</gene>
<dbReference type="InterPro" id="IPR003772">
    <property type="entry name" value="YceD"/>
</dbReference>
<dbReference type="AlphaFoldDB" id="A0A3B0Y8G4"/>
<comment type="similarity">
    <text evidence="2">Belongs to the DUF177 domain family.</text>
</comment>
<reference evidence="6" key="1">
    <citation type="submission" date="2018-06" db="EMBL/GenBank/DDBJ databases">
        <authorList>
            <person name="Zhirakovskaya E."/>
        </authorList>
    </citation>
    <scope>NUCLEOTIDE SEQUENCE</scope>
</reference>
<dbReference type="GO" id="GO:0005829">
    <property type="term" value="C:cytosol"/>
    <property type="evidence" value="ECO:0007669"/>
    <property type="project" value="TreeGrafter"/>
</dbReference>
<dbReference type="PANTHER" id="PTHR38099:SF1">
    <property type="entry name" value="LARGE RIBOSOMAL RNA SUBUNIT ACCUMULATION PROTEIN YCED"/>
    <property type="match status" value="1"/>
</dbReference>
<dbReference type="InterPro" id="IPR039255">
    <property type="entry name" value="YceD_bac"/>
</dbReference>
<protein>
    <recommendedName>
        <fullName evidence="3">Large ribosomal RNA subunit accumulation protein YceD</fullName>
    </recommendedName>
    <alternativeName>
        <fullName evidence="5">23S rRNA accumulation protein YceD</fullName>
    </alternativeName>
</protein>
<dbReference type="PANTHER" id="PTHR38099">
    <property type="entry name" value="LARGE RIBOSOMAL RNA SUBUNIT ACCUMULATION PROTEIN YCED"/>
    <property type="match status" value="1"/>
</dbReference>
<keyword evidence="6" id="KW-0687">Ribonucleoprotein</keyword>
<sequence>MLDCLPERVEPVGLADAGRSFRGELEIRSLRRLAPLLADQDGKLHAQIEFRLDERCIRVLQGQVEGQIQLTCQRCLEPVKFAVNVAFVLGIVGSENEIAGLPEGYEPLMVDGEPQLTSALIEDEILLAVPAVPVHTDNQACNSGYRNQQQQVRDNPFSILEKLKH</sequence>
<comment type="function">
    <text evidence="1">Plays a role in synthesis, processing and/or stability of 23S rRNA.</text>
</comment>
<evidence type="ECO:0000256" key="1">
    <source>
        <dbReference type="ARBA" id="ARBA00002868"/>
    </source>
</evidence>